<dbReference type="SUPFAM" id="SSF52402">
    <property type="entry name" value="Adenine nucleotide alpha hydrolases-like"/>
    <property type="match status" value="1"/>
</dbReference>
<comment type="domain">
    <text evidence="6">The N-terminal region contains the highly conserved SGGXDS motif, predicted to be a P-loop motif involved in ATP binding.</text>
</comment>
<accession>A0A3S0ZXM6</accession>
<dbReference type="Gene3D" id="3.40.50.620">
    <property type="entry name" value="HUPs"/>
    <property type="match status" value="1"/>
</dbReference>
<evidence type="ECO:0000256" key="7">
    <source>
        <dbReference type="SAM" id="Coils"/>
    </source>
</evidence>
<proteinExistence type="inferred from homology"/>
<dbReference type="InterPro" id="IPR012795">
    <property type="entry name" value="tRNA_Ile_lys_synt_N"/>
</dbReference>
<feature type="coiled-coil region" evidence="7">
    <location>
        <begin position="201"/>
        <end position="235"/>
    </location>
</feature>
<organism evidence="9 10">
    <name type="scientific">Spiroplasma poulsonii</name>
    <dbReference type="NCBI Taxonomy" id="2138"/>
    <lineage>
        <taxon>Bacteria</taxon>
        <taxon>Bacillati</taxon>
        <taxon>Mycoplasmatota</taxon>
        <taxon>Mollicutes</taxon>
        <taxon>Entomoplasmatales</taxon>
        <taxon>Spiroplasmataceae</taxon>
        <taxon>Spiroplasma</taxon>
    </lineage>
</organism>
<sequence>MDNKLLNRNEKYIIGVSGGPDSMFLLDNIYHNTELDINNFIVCLVNYQKRADSDHDEQIVLEYCKKQNIKIYVKKVTSADYDKYQTISHNFQNVARDIRYDFFLQISKKYHCHGVLIAHNLTDHIETYILQKQRNGIVEYYGLNQISYYHSHLLGSELKIIRMMLKITREEIIEYLFHNQINYAIDSTNILGIYNRNIIRNEIQQINLQDMLLEINQKNNENKELKLLAKDYLIDNFGQINVISFNAINNVQLQKIIIFNYFKINKLVQLISNKKRKFLDEIIKELKSTKPNIIIKVNNDYSLVKSYDNVEIINNNVLQPTTVKVTAITNLPIKWKEKIILQGTKNSYNFKIAANQFPLTITNDVLFLQKVIVTKTSLNRWFIKNKIPILARKSYFILDAQNQLVFVNNLVDLKINKFINNTWPEKHNLFFFMIK</sequence>
<evidence type="ECO:0000313" key="9">
    <source>
        <dbReference type="EMBL" id="RUP78141.1"/>
    </source>
</evidence>
<dbReference type="GO" id="GO:0005524">
    <property type="term" value="F:ATP binding"/>
    <property type="evidence" value="ECO:0007669"/>
    <property type="project" value="UniProtKB-UniRule"/>
</dbReference>
<evidence type="ECO:0000256" key="6">
    <source>
        <dbReference type="HAMAP-Rule" id="MF_01161"/>
    </source>
</evidence>
<reference evidence="9 10" key="1">
    <citation type="journal article" date="2019" name="Genome Biol. Evol.">
        <title>Toxin and genome evolution in a Drosophila defensive symbiosis.</title>
        <authorList>
            <person name="Ballinger M.J."/>
            <person name="Gawryluk R.M."/>
            <person name="Perlman S.J."/>
        </authorList>
    </citation>
    <scope>NUCLEOTIDE SEQUENCE [LARGE SCALE GENOMIC DNA]</scope>
    <source>
        <strain evidence="10">sNeo</strain>
    </source>
</reference>
<dbReference type="CDD" id="cd01992">
    <property type="entry name" value="TilS_N"/>
    <property type="match status" value="1"/>
</dbReference>
<keyword evidence="1 6" id="KW-0436">Ligase</keyword>
<dbReference type="EC" id="6.3.4.19" evidence="6"/>
<dbReference type="HAMAP" id="MF_01161">
    <property type="entry name" value="tRNA_Ile_lys_synt"/>
    <property type="match status" value="1"/>
</dbReference>
<dbReference type="AlphaFoldDB" id="A0A3S0ZXM6"/>
<dbReference type="EMBL" id="RAHC01000001">
    <property type="protein sequence ID" value="RUP78141.1"/>
    <property type="molecule type" value="Genomic_DNA"/>
</dbReference>
<dbReference type="GO" id="GO:0032267">
    <property type="term" value="F:tRNA(Ile)-lysidine synthase activity"/>
    <property type="evidence" value="ECO:0007669"/>
    <property type="project" value="UniProtKB-EC"/>
</dbReference>
<keyword evidence="4 6" id="KW-0067">ATP-binding</keyword>
<dbReference type="PANTHER" id="PTHR43033:SF1">
    <property type="entry name" value="TRNA(ILE)-LYSIDINE SYNTHASE-RELATED"/>
    <property type="match status" value="1"/>
</dbReference>
<comment type="similarity">
    <text evidence="6">Belongs to the tRNA(Ile)-lysidine synthase family.</text>
</comment>
<keyword evidence="3 6" id="KW-0547">Nucleotide-binding</keyword>
<dbReference type="RefSeq" id="WP_127092464.1">
    <property type="nucleotide sequence ID" value="NZ_RAHC01000001.1"/>
</dbReference>
<evidence type="ECO:0000256" key="2">
    <source>
        <dbReference type="ARBA" id="ARBA00022694"/>
    </source>
</evidence>
<gene>
    <name evidence="6 9" type="primary">tilS</name>
    <name evidence="9" type="ORF">D6D54_01330</name>
</gene>
<keyword evidence="6" id="KW-0963">Cytoplasm</keyword>
<comment type="catalytic activity">
    <reaction evidence="5 6">
        <text>cytidine(34) in tRNA(Ile2) + L-lysine + ATP = lysidine(34) in tRNA(Ile2) + AMP + diphosphate + H(+)</text>
        <dbReference type="Rhea" id="RHEA:43744"/>
        <dbReference type="Rhea" id="RHEA-COMP:10625"/>
        <dbReference type="Rhea" id="RHEA-COMP:10670"/>
        <dbReference type="ChEBI" id="CHEBI:15378"/>
        <dbReference type="ChEBI" id="CHEBI:30616"/>
        <dbReference type="ChEBI" id="CHEBI:32551"/>
        <dbReference type="ChEBI" id="CHEBI:33019"/>
        <dbReference type="ChEBI" id="CHEBI:82748"/>
        <dbReference type="ChEBI" id="CHEBI:83665"/>
        <dbReference type="ChEBI" id="CHEBI:456215"/>
        <dbReference type="EC" id="6.3.4.19"/>
    </reaction>
</comment>
<dbReference type="PANTHER" id="PTHR43033">
    <property type="entry name" value="TRNA(ILE)-LYSIDINE SYNTHASE-RELATED"/>
    <property type="match status" value="1"/>
</dbReference>
<evidence type="ECO:0000256" key="1">
    <source>
        <dbReference type="ARBA" id="ARBA00022598"/>
    </source>
</evidence>
<evidence type="ECO:0000256" key="4">
    <source>
        <dbReference type="ARBA" id="ARBA00022840"/>
    </source>
</evidence>
<dbReference type="GO" id="GO:0006400">
    <property type="term" value="P:tRNA modification"/>
    <property type="evidence" value="ECO:0007669"/>
    <property type="project" value="UniProtKB-UniRule"/>
</dbReference>
<evidence type="ECO:0000259" key="8">
    <source>
        <dbReference type="Pfam" id="PF01171"/>
    </source>
</evidence>
<comment type="subcellular location">
    <subcellularLocation>
        <location evidence="6">Cytoplasm</location>
    </subcellularLocation>
</comment>
<dbReference type="InterPro" id="IPR011063">
    <property type="entry name" value="TilS/TtcA_N"/>
</dbReference>
<keyword evidence="2 6" id="KW-0819">tRNA processing</keyword>
<dbReference type="InterPro" id="IPR014729">
    <property type="entry name" value="Rossmann-like_a/b/a_fold"/>
</dbReference>
<dbReference type="NCBIfam" id="TIGR02432">
    <property type="entry name" value="lysidine_TilS_N"/>
    <property type="match status" value="1"/>
</dbReference>
<comment type="function">
    <text evidence="6">Ligates lysine onto the cytidine present at position 34 of the AUA codon-specific tRNA(Ile) that contains the anticodon CAU, in an ATP-dependent manner. Cytidine is converted to lysidine, thus changing the amino acid specificity of the tRNA from methionine to isoleucine.</text>
</comment>
<name>A0A3S0ZXM6_9MOLU</name>
<feature type="domain" description="tRNA(Ile)-lysidine/2-thiocytidine synthase N-terminal" evidence="8">
    <location>
        <begin position="11"/>
        <end position="202"/>
    </location>
</feature>
<evidence type="ECO:0000256" key="5">
    <source>
        <dbReference type="ARBA" id="ARBA00048539"/>
    </source>
</evidence>
<dbReference type="Pfam" id="PF01171">
    <property type="entry name" value="ATP_bind_3"/>
    <property type="match status" value="1"/>
</dbReference>
<evidence type="ECO:0000256" key="3">
    <source>
        <dbReference type="ARBA" id="ARBA00022741"/>
    </source>
</evidence>
<dbReference type="InterPro" id="IPR012094">
    <property type="entry name" value="tRNA_Ile_lys_synt"/>
</dbReference>
<comment type="caution">
    <text evidence="9">The sequence shown here is derived from an EMBL/GenBank/DDBJ whole genome shotgun (WGS) entry which is preliminary data.</text>
</comment>
<evidence type="ECO:0000313" key="10">
    <source>
        <dbReference type="Proteomes" id="UP000274545"/>
    </source>
</evidence>
<protein>
    <recommendedName>
        <fullName evidence="6">tRNA(Ile)-lysidine synthase</fullName>
        <ecNumber evidence="6">6.3.4.19</ecNumber>
    </recommendedName>
    <alternativeName>
        <fullName evidence="6">tRNA(Ile)-2-lysyl-cytidine synthase</fullName>
    </alternativeName>
    <alternativeName>
        <fullName evidence="6">tRNA(Ile)-lysidine synthetase</fullName>
    </alternativeName>
</protein>
<keyword evidence="7" id="KW-0175">Coiled coil</keyword>
<feature type="binding site" evidence="6">
    <location>
        <begin position="17"/>
        <end position="22"/>
    </location>
    <ligand>
        <name>ATP</name>
        <dbReference type="ChEBI" id="CHEBI:30616"/>
    </ligand>
</feature>
<dbReference type="GO" id="GO:0005737">
    <property type="term" value="C:cytoplasm"/>
    <property type="evidence" value="ECO:0007669"/>
    <property type="project" value="UniProtKB-SubCell"/>
</dbReference>
<dbReference type="Proteomes" id="UP000274545">
    <property type="component" value="Unassembled WGS sequence"/>
</dbReference>